<dbReference type="GO" id="GO:0004527">
    <property type="term" value="F:exonuclease activity"/>
    <property type="evidence" value="ECO:0007669"/>
    <property type="project" value="UniProtKB-KW"/>
</dbReference>
<dbReference type="EMBL" id="LNFP01000618">
    <property type="protein sequence ID" value="KUF91095.1"/>
    <property type="molecule type" value="Genomic_DNA"/>
</dbReference>
<keyword evidence="3" id="KW-0378">Hydrolase</keyword>
<name>A0A0W8D3Y0_PHYNI</name>
<evidence type="ECO:0000313" key="4">
    <source>
        <dbReference type="Proteomes" id="UP000054636"/>
    </source>
</evidence>
<reference evidence="3 4" key="1">
    <citation type="submission" date="2015-11" db="EMBL/GenBank/DDBJ databases">
        <title>Genomes and virulence difference between two physiological races of Phytophthora nicotianae.</title>
        <authorList>
            <person name="Liu H."/>
            <person name="Ma X."/>
            <person name="Yu H."/>
            <person name="Fang D."/>
            <person name="Li Y."/>
            <person name="Wang X."/>
            <person name="Wang W."/>
            <person name="Dong Y."/>
            <person name="Xiao B."/>
        </authorList>
    </citation>
    <scope>NUCLEOTIDE SEQUENCE [LARGE SCALE GENOMIC DNA]</scope>
    <source>
        <strain evidence="4">race 1</strain>
    </source>
</reference>
<feature type="region of interest" description="Disordered" evidence="2">
    <location>
        <begin position="33"/>
        <end position="52"/>
    </location>
</feature>
<keyword evidence="1" id="KW-0175">Coiled coil</keyword>
<evidence type="ECO:0000256" key="1">
    <source>
        <dbReference type="SAM" id="Coils"/>
    </source>
</evidence>
<feature type="coiled-coil region" evidence="1">
    <location>
        <begin position="178"/>
        <end position="307"/>
    </location>
</feature>
<comment type="caution">
    <text evidence="3">The sequence shown here is derived from an EMBL/GenBank/DDBJ whole genome shotgun (WGS) entry which is preliminary data.</text>
</comment>
<dbReference type="Proteomes" id="UP000054636">
    <property type="component" value="Unassembled WGS sequence"/>
</dbReference>
<accession>A0A0W8D3Y0</accession>
<evidence type="ECO:0000256" key="2">
    <source>
        <dbReference type="SAM" id="MobiDB-lite"/>
    </source>
</evidence>
<proteinExistence type="predicted"/>
<gene>
    <name evidence="3" type="ORF">AM588_10002917</name>
</gene>
<keyword evidence="3" id="KW-0540">Nuclease</keyword>
<sequence>MEKDLRDAYAALKLLRADLVQTRRDKRALEASLTHLKAHGPPPSAAQIRESRETQQMQHEDARAQLWRQASIYESRLAEMEIQLLHNNCQNKEATPEVEDNQQGEEEEVEKLALLNKLHSLTATVKQQTQTMLTQQAAFALQKGELETTLETHSTSYTSEAKRSAEAKEHEAKLAETGETYASKLEKVESELKEARKQLAALETSNAIEQKEQEAKLEEALGRLRDQEQQAMTLRDLENNFADVQSKLTAAETKLADGAKKYEQQLAEASQKLLDQEQDHKRHASSLRDMENDLAGAQTQLADTEAKLQLSVKMFEEKLAQTSQTCCTT</sequence>
<feature type="region of interest" description="Disordered" evidence="2">
    <location>
        <begin position="151"/>
        <end position="173"/>
    </location>
</feature>
<dbReference type="AlphaFoldDB" id="A0A0W8D3Y0"/>
<evidence type="ECO:0000313" key="3">
    <source>
        <dbReference type="EMBL" id="KUF91095.1"/>
    </source>
</evidence>
<keyword evidence="3" id="KW-0269">Exonuclease</keyword>
<organism evidence="3 4">
    <name type="scientific">Phytophthora nicotianae</name>
    <name type="common">Potato buckeye rot agent</name>
    <name type="synonym">Phytophthora parasitica</name>
    <dbReference type="NCBI Taxonomy" id="4792"/>
    <lineage>
        <taxon>Eukaryota</taxon>
        <taxon>Sar</taxon>
        <taxon>Stramenopiles</taxon>
        <taxon>Oomycota</taxon>
        <taxon>Peronosporomycetes</taxon>
        <taxon>Peronosporales</taxon>
        <taxon>Peronosporaceae</taxon>
        <taxon>Phytophthora</taxon>
    </lineage>
</organism>
<feature type="compositionally biased region" description="Basic and acidic residues" evidence="2">
    <location>
        <begin position="160"/>
        <end position="173"/>
    </location>
</feature>
<protein>
    <submittedName>
        <fullName evidence="3">Exosome complex exonuclease RRP46</fullName>
    </submittedName>
</protein>